<comment type="caution">
    <text evidence="10">The sequence shown here is derived from an EMBL/GenBank/DDBJ whole genome shotgun (WGS) entry which is preliminary data.</text>
</comment>
<evidence type="ECO:0000313" key="10">
    <source>
        <dbReference type="EMBL" id="RUL87719.1"/>
    </source>
</evidence>
<feature type="region of interest" description="Disordered" evidence="8">
    <location>
        <begin position="561"/>
        <end position="591"/>
    </location>
</feature>
<protein>
    <recommendedName>
        <fullName evidence="12">Glycosyltransferase RgtA/B/C/D-like domain-containing protein</fullName>
    </recommendedName>
</protein>
<dbReference type="GO" id="GO:0016763">
    <property type="term" value="F:pentosyltransferase activity"/>
    <property type="evidence" value="ECO:0007669"/>
    <property type="project" value="TreeGrafter"/>
</dbReference>
<feature type="transmembrane region" description="Helical" evidence="9">
    <location>
        <begin position="141"/>
        <end position="160"/>
    </location>
</feature>
<evidence type="ECO:0000256" key="6">
    <source>
        <dbReference type="ARBA" id="ARBA00022989"/>
    </source>
</evidence>
<keyword evidence="6 9" id="KW-1133">Transmembrane helix</keyword>
<evidence type="ECO:0000313" key="11">
    <source>
        <dbReference type="Proteomes" id="UP000280296"/>
    </source>
</evidence>
<keyword evidence="7 9" id="KW-0472">Membrane</keyword>
<feature type="transmembrane region" description="Helical" evidence="9">
    <location>
        <begin position="400"/>
        <end position="422"/>
    </location>
</feature>
<evidence type="ECO:0000256" key="7">
    <source>
        <dbReference type="ARBA" id="ARBA00023136"/>
    </source>
</evidence>
<keyword evidence="11" id="KW-1185">Reference proteome</keyword>
<dbReference type="Proteomes" id="UP000280296">
    <property type="component" value="Unassembled WGS sequence"/>
</dbReference>
<dbReference type="OrthoDB" id="212449at2"/>
<proteinExistence type="predicted"/>
<comment type="subcellular location">
    <subcellularLocation>
        <location evidence="1">Cell membrane</location>
        <topology evidence="1">Multi-pass membrane protein</topology>
    </subcellularLocation>
</comment>
<sequence length="591" mass="63723">MERTSEEGIRAGSDRPSARFRAARTEKRDGSPHANLWSSTAISRGLAIVAAAGVTLRLVRYLTDRPLWGDEAMIAVNVLGRGFAELAGPLAFFQVAPIGFLGMERAAVEWLGASTWSLRLAPTLCAVASVPLFCRVAQRAVGGLPALLAAAVFAVSFAPIRHGGEVKPYAFDLLAALVLLALALEWLRRPEPERSRSLWGLVLAAPIAMACSHPSAFVAGGIALALSPMVWTQARREPGRGTIRAWLVYLAMVPIAFSALYLLSTGAQSRAVGTTYRQGYWADEFPPLDNPIRLIGWLVATHAGAAFGYPIGGERGASLVSSALAMVGIATLLRKGRGGLVALLLAPIGLTLLAAFLGRYPYGGSARTMQHAAPALCLLIGVGGGALIDQVSDTRRRRLALRLAMAGLGLVGAVIAVGDLAMPYRTISDQRSRDFARWFWPEVSRGAEVGCARAMRGTTFDGYYWRIGRLELYLSYRALYLPDGRDPARPRLDLVSEDRPLRVVVYNDDPGEDAELSAWLDGLGRRFRLRDVREYPVNQGVFDSGMSREERFLVFEYVPAEAPGDEPTTPLTLGRRNSPGRGPSVASSGAR</sequence>
<feature type="transmembrane region" description="Helical" evidence="9">
    <location>
        <begin position="368"/>
        <end position="388"/>
    </location>
</feature>
<keyword evidence="5 9" id="KW-0812">Transmembrane</keyword>
<accession>A0A432MKE3</accession>
<dbReference type="EMBL" id="RYZH01000018">
    <property type="protein sequence ID" value="RUL87719.1"/>
    <property type="molecule type" value="Genomic_DNA"/>
</dbReference>
<feature type="transmembrane region" description="Helical" evidence="9">
    <location>
        <begin position="166"/>
        <end position="187"/>
    </location>
</feature>
<evidence type="ECO:0000256" key="5">
    <source>
        <dbReference type="ARBA" id="ARBA00022692"/>
    </source>
</evidence>
<dbReference type="PANTHER" id="PTHR33908">
    <property type="entry name" value="MANNOSYLTRANSFERASE YKCB-RELATED"/>
    <property type="match status" value="1"/>
</dbReference>
<dbReference type="RefSeq" id="WP_126725429.1">
    <property type="nucleotide sequence ID" value="NZ_RYZH01000018.1"/>
</dbReference>
<dbReference type="GO" id="GO:0009103">
    <property type="term" value="P:lipopolysaccharide biosynthetic process"/>
    <property type="evidence" value="ECO:0007669"/>
    <property type="project" value="UniProtKB-ARBA"/>
</dbReference>
<keyword evidence="2" id="KW-1003">Cell membrane</keyword>
<dbReference type="AlphaFoldDB" id="A0A432MKE3"/>
<feature type="transmembrane region" description="Helical" evidence="9">
    <location>
        <begin position="199"/>
        <end position="226"/>
    </location>
</feature>
<evidence type="ECO:0000256" key="4">
    <source>
        <dbReference type="ARBA" id="ARBA00022679"/>
    </source>
</evidence>
<dbReference type="GO" id="GO:0005886">
    <property type="term" value="C:plasma membrane"/>
    <property type="evidence" value="ECO:0007669"/>
    <property type="project" value="UniProtKB-SubCell"/>
</dbReference>
<evidence type="ECO:0008006" key="12">
    <source>
        <dbReference type="Google" id="ProtNLM"/>
    </source>
</evidence>
<evidence type="ECO:0000256" key="8">
    <source>
        <dbReference type="SAM" id="MobiDB-lite"/>
    </source>
</evidence>
<gene>
    <name evidence="10" type="ORF">TsocGM_11070</name>
</gene>
<evidence type="ECO:0000256" key="2">
    <source>
        <dbReference type="ARBA" id="ARBA00022475"/>
    </source>
</evidence>
<dbReference type="PANTHER" id="PTHR33908:SF11">
    <property type="entry name" value="MEMBRANE PROTEIN"/>
    <property type="match status" value="1"/>
</dbReference>
<dbReference type="InterPro" id="IPR050297">
    <property type="entry name" value="LipidA_mod_glycosyltrf_83"/>
</dbReference>
<feature type="transmembrane region" description="Helical" evidence="9">
    <location>
        <begin position="340"/>
        <end position="362"/>
    </location>
</feature>
<organism evidence="10 11">
    <name type="scientific">Tautonia sociabilis</name>
    <dbReference type="NCBI Taxonomy" id="2080755"/>
    <lineage>
        <taxon>Bacteria</taxon>
        <taxon>Pseudomonadati</taxon>
        <taxon>Planctomycetota</taxon>
        <taxon>Planctomycetia</taxon>
        <taxon>Isosphaerales</taxon>
        <taxon>Isosphaeraceae</taxon>
        <taxon>Tautonia</taxon>
    </lineage>
</organism>
<evidence type="ECO:0000256" key="1">
    <source>
        <dbReference type="ARBA" id="ARBA00004651"/>
    </source>
</evidence>
<reference evidence="10 11" key="1">
    <citation type="submission" date="2018-12" db="EMBL/GenBank/DDBJ databases">
        <authorList>
            <person name="Toschakov S.V."/>
        </authorList>
    </citation>
    <scope>NUCLEOTIDE SEQUENCE [LARGE SCALE GENOMIC DNA]</scope>
    <source>
        <strain evidence="10 11">GM2012</strain>
    </source>
</reference>
<feature type="compositionally biased region" description="Basic and acidic residues" evidence="8">
    <location>
        <begin position="1"/>
        <end position="31"/>
    </location>
</feature>
<evidence type="ECO:0000256" key="3">
    <source>
        <dbReference type="ARBA" id="ARBA00022676"/>
    </source>
</evidence>
<reference evidence="10 11" key="2">
    <citation type="submission" date="2019-01" db="EMBL/GenBank/DDBJ databases">
        <title>Tautonia sociabilis, a novel thermotolerant planctomycete of Isosphaeraceae family, isolated from a 4000 m deep subterranean habitat.</title>
        <authorList>
            <person name="Kovaleva O.L."/>
            <person name="Elcheninov A.G."/>
            <person name="Van Heerden E."/>
            <person name="Toshchakov S.V."/>
            <person name="Novikov A."/>
            <person name="Bonch-Osmolovskaya E.A."/>
            <person name="Kublanov I.V."/>
        </authorList>
    </citation>
    <scope>NUCLEOTIDE SEQUENCE [LARGE SCALE GENOMIC DNA]</scope>
    <source>
        <strain evidence="10 11">GM2012</strain>
    </source>
</reference>
<keyword evidence="3" id="KW-0328">Glycosyltransferase</keyword>
<name>A0A432MKE3_9BACT</name>
<keyword evidence="4" id="KW-0808">Transferase</keyword>
<feature type="region of interest" description="Disordered" evidence="8">
    <location>
        <begin position="1"/>
        <end position="33"/>
    </location>
</feature>
<evidence type="ECO:0000256" key="9">
    <source>
        <dbReference type="SAM" id="Phobius"/>
    </source>
</evidence>
<feature type="transmembrane region" description="Helical" evidence="9">
    <location>
        <begin position="246"/>
        <end position="263"/>
    </location>
</feature>